<evidence type="ECO:0000313" key="4">
    <source>
        <dbReference type="Proteomes" id="UP000091857"/>
    </source>
</evidence>
<reference evidence="4" key="1">
    <citation type="journal article" date="2016" name="Nat. Biotechnol.">
        <title>Sequencing wild and cultivated cassava and related species reveals extensive interspecific hybridization and genetic diversity.</title>
        <authorList>
            <person name="Bredeson J.V."/>
            <person name="Lyons J.B."/>
            <person name="Prochnik S.E."/>
            <person name="Wu G.A."/>
            <person name="Ha C.M."/>
            <person name="Edsinger-Gonzales E."/>
            <person name="Grimwood J."/>
            <person name="Schmutz J."/>
            <person name="Rabbi I.Y."/>
            <person name="Egesi C."/>
            <person name="Nauluvula P."/>
            <person name="Lebot V."/>
            <person name="Ndunguru J."/>
            <person name="Mkamilo G."/>
            <person name="Bart R.S."/>
            <person name="Setter T.L."/>
            <person name="Gleadow R.M."/>
            <person name="Kulakow P."/>
            <person name="Ferguson M.E."/>
            <person name="Rounsley S."/>
            <person name="Rokhsar D.S."/>
        </authorList>
    </citation>
    <scope>NUCLEOTIDE SEQUENCE [LARGE SCALE GENOMIC DNA]</scope>
    <source>
        <strain evidence="4">cv. AM560-2</strain>
    </source>
</reference>
<feature type="transmembrane region" description="Helical" evidence="2">
    <location>
        <begin position="6"/>
        <end position="31"/>
    </location>
</feature>
<comment type="caution">
    <text evidence="3">The sequence shown here is derived from an EMBL/GenBank/DDBJ whole genome shotgun (WGS) entry which is preliminary data.</text>
</comment>
<dbReference type="PANTHER" id="PTHR34054:SF4">
    <property type="entry name" value="PROTEIN, PUTATIVE-RELATED"/>
    <property type="match status" value="1"/>
</dbReference>
<dbReference type="OMA" id="YTPHASP"/>
<dbReference type="PANTHER" id="PTHR34054">
    <property type="entry name" value="EXPRESSED PROTEIN"/>
    <property type="match status" value="1"/>
</dbReference>
<dbReference type="EMBL" id="CM004394">
    <property type="protein sequence ID" value="OAY42980.1"/>
    <property type="molecule type" value="Genomic_DNA"/>
</dbReference>
<keyword evidence="2" id="KW-1133">Transmembrane helix</keyword>
<sequence>MNTLNVICTALTVVFAVFLVILVAEILYVLWRRRRFRGVNVADGDGEFSDESFYSTPSKELLYFFCWKNQTSQIEPDAETAAAALPPITPTDAQVDEMLKQHALYGPSRVLFTIKEEEEEEMQTDVSSAENEERKRKKKTKNKSRSISLEDVAAVAAVVINIDDSTPFSTPCTSPPYYTPSSSPTRDRNSPHSSAENIVLEANNDMQIEPRDIVINDDVSGGKTASLLSIEFHSSQ</sequence>
<dbReference type="STRING" id="3983.A0A2C9VEC0"/>
<keyword evidence="2" id="KW-0472">Membrane</keyword>
<feature type="compositionally biased region" description="Basic residues" evidence="1">
    <location>
        <begin position="135"/>
        <end position="144"/>
    </location>
</feature>
<dbReference type="Gramene" id="Manes.08G032400.1.v8.1">
    <property type="protein sequence ID" value="Manes.08G032400.1.v8.1.CDS.1"/>
    <property type="gene ID" value="Manes.08G032400.v8.1"/>
</dbReference>
<organism evidence="3 4">
    <name type="scientific">Manihot esculenta</name>
    <name type="common">Cassava</name>
    <name type="synonym">Jatropha manihot</name>
    <dbReference type="NCBI Taxonomy" id="3983"/>
    <lineage>
        <taxon>Eukaryota</taxon>
        <taxon>Viridiplantae</taxon>
        <taxon>Streptophyta</taxon>
        <taxon>Embryophyta</taxon>
        <taxon>Tracheophyta</taxon>
        <taxon>Spermatophyta</taxon>
        <taxon>Magnoliopsida</taxon>
        <taxon>eudicotyledons</taxon>
        <taxon>Gunneridae</taxon>
        <taxon>Pentapetalae</taxon>
        <taxon>rosids</taxon>
        <taxon>fabids</taxon>
        <taxon>Malpighiales</taxon>
        <taxon>Euphorbiaceae</taxon>
        <taxon>Crotonoideae</taxon>
        <taxon>Manihoteae</taxon>
        <taxon>Manihot</taxon>
    </lineage>
</organism>
<accession>A0A2C9VEC0</accession>
<name>A0A2C9VEC0_MANES</name>
<dbReference type="AlphaFoldDB" id="A0A2C9VEC0"/>
<dbReference type="InterPro" id="IPR045884">
    <property type="entry name" value="At5g59350-like"/>
</dbReference>
<feature type="region of interest" description="Disordered" evidence="1">
    <location>
        <begin position="165"/>
        <end position="193"/>
    </location>
</feature>
<evidence type="ECO:0000256" key="1">
    <source>
        <dbReference type="SAM" id="MobiDB-lite"/>
    </source>
</evidence>
<evidence type="ECO:0000256" key="2">
    <source>
        <dbReference type="SAM" id="Phobius"/>
    </source>
</evidence>
<keyword evidence="4" id="KW-1185">Reference proteome</keyword>
<evidence type="ECO:0000313" key="3">
    <source>
        <dbReference type="EMBL" id="OAY42980.1"/>
    </source>
</evidence>
<proteinExistence type="predicted"/>
<feature type="region of interest" description="Disordered" evidence="1">
    <location>
        <begin position="118"/>
        <end position="144"/>
    </location>
</feature>
<dbReference type="Proteomes" id="UP000091857">
    <property type="component" value="Chromosome 8"/>
</dbReference>
<keyword evidence="2" id="KW-0812">Transmembrane</keyword>
<dbReference type="OrthoDB" id="784633at2759"/>
<gene>
    <name evidence="3" type="ORF">MANES_08G032400v8</name>
</gene>
<protein>
    <submittedName>
        <fullName evidence="3">Uncharacterized protein</fullName>
    </submittedName>
</protein>